<evidence type="ECO:0000256" key="1">
    <source>
        <dbReference type="SAM" id="SignalP"/>
    </source>
</evidence>
<proteinExistence type="predicted"/>
<comment type="caution">
    <text evidence="2">The sequence shown here is derived from an EMBL/GenBank/DDBJ whole genome shotgun (WGS) entry which is preliminary data.</text>
</comment>
<reference evidence="2 3" key="1">
    <citation type="submission" date="2017-11" db="EMBL/GenBank/DDBJ databases">
        <title>De novo assembly and phasing of dikaryotic genomes from two isolates of Puccinia coronata f. sp. avenae, the causal agent of oat crown rust.</title>
        <authorList>
            <person name="Miller M.E."/>
            <person name="Zhang Y."/>
            <person name="Omidvar V."/>
            <person name="Sperschneider J."/>
            <person name="Schwessinger B."/>
            <person name="Raley C."/>
            <person name="Palmer J.M."/>
            <person name="Garnica D."/>
            <person name="Upadhyaya N."/>
            <person name="Rathjen J."/>
            <person name="Taylor J.M."/>
            <person name="Park R.F."/>
            <person name="Dodds P.N."/>
            <person name="Hirsch C.D."/>
            <person name="Kianian S.F."/>
            <person name="Figueroa M."/>
        </authorList>
    </citation>
    <scope>NUCLEOTIDE SEQUENCE [LARGE SCALE GENOMIC DNA]</scope>
    <source>
        <strain evidence="2">12SD80</strain>
    </source>
</reference>
<name>A0A2N5VG32_9BASI</name>
<feature type="signal peptide" evidence="1">
    <location>
        <begin position="1"/>
        <end position="17"/>
    </location>
</feature>
<evidence type="ECO:0000313" key="3">
    <source>
        <dbReference type="Proteomes" id="UP000235392"/>
    </source>
</evidence>
<evidence type="ECO:0000313" key="2">
    <source>
        <dbReference type="EMBL" id="PLW48856.1"/>
    </source>
</evidence>
<feature type="chain" id="PRO_5014950574" evidence="1">
    <location>
        <begin position="18"/>
        <end position="172"/>
    </location>
</feature>
<dbReference type="Proteomes" id="UP000235392">
    <property type="component" value="Unassembled WGS sequence"/>
</dbReference>
<organism evidence="2 3">
    <name type="scientific">Puccinia coronata f. sp. avenae</name>
    <dbReference type="NCBI Taxonomy" id="200324"/>
    <lineage>
        <taxon>Eukaryota</taxon>
        <taxon>Fungi</taxon>
        <taxon>Dikarya</taxon>
        <taxon>Basidiomycota</taxon>
        <taxon>Pucciniomycotina</taxon>
        <taxon>Pucciniomycetes</taxon>
        <taxon>Pucciniales</taxon>
        <taxon>Pucciniaceae</taxon>
        <taxon>Puccinia</taxon>
    </lineage>
</organism>
<gene>
    <name evidence="2" type="ORF">PCASD_02756</name>
</gene>
<accession>A0A2N5VG32</accession>
<dbReference type="AlphaFoldDB" id="A0A2N5VG32"/>
<sequence length="172" mass="19367">MKFLVLSSILVAFDVNASILRPQAGTTAGLNSEKGRVTVGNGNHDLHLIEVAHLAQVDLSSHQGAERDSAIDNITPSGNRLQGQIVEKVSECNNLQLLHELENGPKSFTEELHRVDEYVQSDHQADEYILLDSIKYYLSPDRLTPQDCQVMEKWKKDMGQNIIYSSFFHNFE</sequence>
<dbReference type="EMBL" id="PGCI01000020">
    <property type="protein sequence ID" value="PLW48856.1"/>
    <property type="molecule type" value="Genomic_DNA"/>
</dbReference>
<protein>
    <submittedName>
        <fullName evidence="2">Uncharacterized protein</fullName>
    </submittedName>
</protein>
<keyword evidence="1" id="KW-0732">Signal</keyword>